<dbReference type="AlphaFoldDB" id="A0A841H9Z5"/>
<feature type="transmembrane region" description="Helical" evidence="1">
    <location>
        <begin position="239"/>
        <end position="260"/>
    </location>
</feature>
<evidence type="ECO:0000313" key="3">
    <source>
        <dbReference type="Proteomes" id="UP000642919"/>
    </source>
</evidence>
<keyword evidence="1" id="KW-0472">Membrane</keyword>
<evidence type="ECO:0000313" key="2">
    <source>
        <dbReference type="EMBL" id="MBB6089597.1"/>
    </source>
</evidence>
<dbReference type="Proteomes" id="UP000642919">
    <property type="component" value="Unassembled WGS sequence"/>
</dbReference>
<feature type="transmembrane region" description="Helical" evidence="1">
    <location>
        <begin position="168"/>
        <end position="190"/>
    </location>
</feature>
<dbReference type="GeneID" id="68694910"/>
<protein>
    <submittedName>
        <fullName evidence="2">ABC-2 type transport system permease protein</fullName>
    </submittedName>
</protein>
<proteinExistence type="predicted"/>
<gene>
    <name evidence="2" type="ORF">HNR49_000953</name>
</gene>
<keyword evidence="1" id="KW-1133">Transmembrane helix</keyword>
<reference evidence="2" key="1">
    <citation type="submission" date="2020-08" db="EMBL/GenBank/DDBJ databases">
        <title>Genomic Encyclopedia of Type Strains, Phase IV (KMG-IV): sequencing the most valuable type-strain genomes for metagenomic binning, comparative biology and taxonomic classification.</title>
        <authorList>
            <person name="Goeker M."/>
        </authorList>
    </citation>
    <scope>NUCLEOTIDE SEQUENCE</scope>
    <source>
        <strain evidence="2">DSM 669</strain>
    </source>
</reference>
<organism evidence="2 3">
    <name type="scientific">Halobacterium salinarum</name>
    <name type="common">Halobacterium halobium</name>
    <dbReference type="NCBI Taxonomy" id="2242"/>
    <lineage>
        <taxon>Archaea</taxon>
        <taxon>Methanobacteriati</taxon>
        <taxon>Methanobacteriota</taxon>
        <taxon>Stenosarchaea group</taxon>
        <taxon>Halobacteria</taxon>
        <taxon>Halobacteriales</taxon>
        <taxon>Halobacteriaceae</taxon>
        <taxon>Halobacterium</taxon>
    </lineage>
</organism>
<evidence type="ECO:0000256" key="1">
    <source>
        <dbReference type="SAM" id="Phobius"/>
    </source>
</evidence>
<dbReference type="GO" id="GO:0140359">
    <property type="term" value="F:ABC-type transporter activity"/>
    <property type="evidence" value="ECO:0007669"/>
    <property type="project" value="InterPro"/>
</dbReference>
<feature type="transmembrane region" description="Helical" evidence="1">
    <location>
        <begin position="101"/>
        <end position="127"/>
    </location>
</feature>
<feature type="transmembrane region" description="Helical" evidence="1">
    <location>
        <begin position="60"/>
        <end position="80"/>
    </location>
</feature>
<keyword evidence="1" id="KW-0812">Transmembrane</keyword>
<dbReference type="Pfam" id="PF12679">
    <property type="entry name" value="ABC2_membrane_2"/>
    <property type="match status" value="1"/>
</dbReference>
<sequence length="265" mass="28367">MSWAAIARKDFSDAVRSKALWALTALFVVFMLGAAAGYGYFFDTTTAVDLLDLLSGPVNFLIPITALLATIHSISGELESGTSKLLLSLPHTRRDVVIGKIVGRSAVMLIAVFIGVMSAGAYVFAVYTTVDAINYLGFAVFALLLALVYTSIGVGLSALARSTSRSTIIAAGFYTLLSFVWPLILSVVAYTTSEDSILNLTPGRRQFLNQIPPTDAITTARAGFTSVMNTPAALATSKWVLLVIAIAWLLGVPAIGYWRFNTRDL</sequence>
<dbReference type="OMA" id="VAEPWFG"/>
<feature type="transmembrane region" description="Helical" evidence="1">
    <location>
        <begin position="133"/>
        <end position="156"/>
    </location>
</feature>
<comment type="caution">
    <text evidence="2">The sequence shown here is derived from an EMBL/GenBank/DDBJ whole genome shotgun (WGS) entry which is preliminary data.</text>
</comment>
<name>A0A841H9Z5_HALSI</name>
<dbReference type="EMBL" id="JACHGX010000002">
    <property type="protein sequence ID" value="MBB6089597.1"/>
    <property type="molecule type" value="Genomic_DNA"/>
</dbReference>
<dbReference type="PANTHER" id="PTHR43471">
    <property type="entry name" value="ABC TRANSPORTER PERMEASE"/>
    <property type="match status" value="1"/>
</dbReference>
<feature type="transmembrane region" description="Helical" evidence="1">
    <location>
        <begin position="20"/>
        <end position="40"/>
    </location>
</feature>
<dbReference type="GO" id="GO:0005886">
    <property type="term" value="C:plasma membrane"/>
    <property type="evidence" value="ECO:0007669"/>
    <property type="project" value="UniProtKB-SubCell"/>
</dbReference>
<dbReference type="RefSeq" id="WP_010903774.1">
    <property type="nucleotide sequence ID" value="NZ_CP128377.1"/>
</dbReference>
<dbReference type="PANTHER" id="PTHR43471:SF1">
    <property type="entry name" value="ABC TRANSPORTER PERMEASE PROTEIN NOSY-RELATED"/>
    <property type="match status" value="1"/>
</dbReference>
<accession>A0A841H9Z5</accession>